<dbReference type="RefSeq" id="WP_146894596.1">
    <property type="nucleotide sequence ID" value="NZ_BJYS01000001.1"/>
</dbReference>
<proteinExistence type="predicted"/>
<feature type="region of interest" description="Disordered" evidence="1">
    <location>
        <begin position="467"/>
        <end position="496"/>
    </location>
</feature>
<gene>
    <name evidence="3" type="ORF">AAE02nite_02240</name>
</gene>
<protein>
    <recommendedName>
        <fullName evidence="5">DUF4175 family protein</fullName>
    </recommendedName>
</protein>
<dbReference type="EMBL" id="BJYS01000001">
    <property type="protein sequence ID" value="GEO02560.1"/>
    <property type="molecule type" value="Genomic_DNA"/>
</dbReference>
<feature type="transmembrane region" description="Helical" evidence="2">
    <location>
        <begin position="20"/>
        <end position="39"/>
    </location>
</feature>
<dbReference type="OrthoDB" id="780137at2"/>
<sequence length="718" mass="80661">MSGQEIILNLKKDYVHRKGLFYLLLLFSFSLLFGSVYLRWTVGTAVTWIISGFWLIGCMLLYREFQKVKDTSLHSISRYLNRTETKLEESSHLVLQPTDKLNPLEKLQVSRITPTLSTLNARKAIPVSYRPALIIFGFSVLLSVLVLFLPDPKVAQPEVSTKAPFAQKQLQAMQQVVPEIKEITIQVTPPAYTRRAPYSVQNPSFKAEGGARLTWRIQTAGEIKDIRLSVQEKKSLNFRKVANAPHTYEAAFTPAASFIYTLDLNGKKSNFYAVEIIPDQAPSITITQPKQYTQITFGQPQQVTVLATLSDDYGLHKATLTAIVAKGSGESVKFAEKTFSLILQPAGTTGKWNVRQKLDLKAMGMTYADELYFFLQAQDNHRNSARSETYLVQLEDTTVITAGADVSLPLSVVPAYFRSQRQLIIDTEKLLQEKNKLSPEAFRERSNDLAGEQKILRLRYGKFLGEEASTTIGPNGEEQEEHSADDGHDHASTPETQNSAAELLDPYLHKHDTEEDATFFEPQEKAQLKAALSQMWEAELQLRLSLPAKALPFEYKALRLLKEVQQKSRVYVRKMGFDPPLIIEKEKRLSGELDKIAAPTNQAELKEKQNYSDIRQALLWLGQQTPGRPATTPDALVLQRGGQELARVAVNKPGQYLKALQDLRQLIRETQAGKSLCASCLNSVTGVMERVLPAPLPAPAAPTRYQHALAEQYFKRLK</sequence>
<evidence type="ECO:0000313" key="3">
    <source>
        <dbReference type="EMBL" id="GEO02560.1"/>
    </source>
</evidence>
<accession>A0A512AS91</accession>
<name>A0A512AS91_9BACT</name>
<feature type="compositionally biased region" description="Basic and acidic residues" evidence="1">
    <location>
        <begin position="481"/>
        <end position="492"/>
    </location>
</feature>
<evidence type="ECO:0000313" key="4">
    <source>
        <dbReference type="Proteomes" id="UP000321532"/>
    </source>
</evidence>
<keyword evidence="4" id="KW-1185">Reference proteome</keyword>
<evidence type="ECO:0000256" key="1">
    <source>
        <dbReference type="SAM" id="MobiDB-lite"/>
    </source>
</evidence>
<feature type="transmembrane region" description="Helical" evidence="2">
    <location>
        <begin position="132"/>
        <end position="150"/>
    </location>
</feature>
<organism evidence="3 4">
    <name type="scientific">Adhaeribacter aerolatus</name>
    <dbReference type="NCBI Taxonomy" id="670289"/>
    <lineage>
        <taxon>Bacteria</taxon>
        <taxon>Pseudomonadati</taxon>
        <taxon>Bacteroidota</taxon>
        <taxon>Cytophagia</taxon>
        <taxon>Cytophagales</taxon>
        <taxon>Hymenobacteraceae</taxon>
        <taxon>Adhaeribacter</taxon>
    </lineage>
</organism>
<reference evidence="3 4" key="1">
    <citation type="submission" date="2019-07" db="EMBL/GenBank/DDBJ databases">
        <title>Whole genome shotgun sequence of Adhaeribacter aerolatus NBRC 106133.</title>
        <authorList>
            <person name="Hosoyama A."/>
            <person name="Uohara A."/>
            <person name="Ohji S."/>
            <person name="Ichikawa N."/>
        </authorList>
    </citation>
    <scope>NUCLEOTIDE SEQUENCE [LARGE SCALE GENOMIC DNA]</scope>
    <source>
        <strain evidence="3 4">NBRC 106133</strain>
    </source>
</reference>
<dbReference type="Proteomes" id="UP000321532">
    <property type="component" value="Unassembled WGS sequence"/>
</dbReference>
<keyword evidence="2" id="KW-0472">Membrane</keyword>
<evidence type="ECO:0000256" key="2">
    <source>
        <dbReference type="SAM" id="Phobius"/>
    </source>
</evidence>
<comment type="caution">
    <text evidence="3">The sequence shown here is derived from an EMBL/GenBank/DDBJ whole genome shotgun (WGS) entry which is preliminary data.</text>
</comment>
<dbReference type="AlphaFoldDB" id="A0A512AS91"/>
<keyword evidence="2" id="KW-1133">Transmembrane helix</keyword>
<keyword evidence="2" id="KW-0812">Transmembrane</keyword>
<feature type="transmembrane region" description="Helical" evidence="2">
    <location>
        <begin position="45"/>
        <end position="62"/>
    </location>
</feature>
<evidence type="ECO:0008006" key="5">
    <source>
        <dbReference type="Google" id="ProtNLM"/>
    </source>
</evidence>